<name>A0A7X6IBR9_9BACT</name>
<dbReference type="Pfam" id="PF00578">
    <property type="entry name" value="AhpC-TSA"/>
    <property type="match status" value="1"/>
</dbReference>
<dbReference type="GO" id="GO:0016209">
    <property type="term" value="F:antioxidant activity"/>
    <property type="evidence" value="ECO:0007669"/>
    <property type="project" value="InterPro"/>
</dbReference>
<dbReference type="PANTHER" id="PTHR42852:SF18">
    <property type="entry name" value="CHROMOSOME UNDETERMINED SCAFFOLD_47, WHOLE GENOME SHOTGUN SEQUENCE"/>
    <property type="match status" value="1"/>
</dbReference>
<keyword evidence="4" id="KW-1185">Reference proteome</keyword>
<protein>
    <submittedName>
        <fullName evidence="3">TlpA family protein disulfide reductase</fullName>
    </submittedName>
</protein>
<dbReference type="SUPFAM" id="SSF52833">
    <property type="entry name" value="Thioredoxin-like"/>
    <property type="match status" value="1"/>
</dbReference>
<dbReference type="InterPro" id="IPR013766">
    <property type="entry name" value="Thioredoxin_domain"/>
</dbReference>
<evidence type="ECO:0000256" key="1">
    <source>
        <dbReference type="SAM" id="SignalP"/>
    </source>
</evidence>
<dbReference type="InterPro" id="IPR000866">
    <property type="entry name" value="AhpC/TSA"/>
</dbReference>
<comment type="caution">
    <text evidence="3">The sequence shown here is derived from an EMBL/GenBank/DDBJ whole genome shotgun (WGS) entry which is preliminary data.</text>
</comment>
<accession>A0A7X6IBR9</accession>
<sequence>MIRFLRKISGKLLPLTVLLILLSAARAEEAAPAFSLPGEAGPVNLAAYRGKVVYIDFWASWCAPCRKSFPWMNDLQRRYGKQGLAVVAINVDKKEGAARAFLADYPAQFTIAFDPAGRVAEAYRVRTMPSSYLIDRKGALRSTHLGFFDANKLRIEEEIRQLLAEG</sequence>
<dbReference type="InterPro" id="IPR050553">
    <property type="entry name" value="Thioredoxin_ResA/DsbE_sf"/>
</dbReference>
<keyword evidence="1" id="KW-0732">Signal</keyword>
<dbReference type="EMBL" id="VTOW01000002">
    <property type="protein sequence ID" value="NKE71796.1"/>
    <property type="molecule type" value="Genomic_DNA"/>
</dbReference>
<dbReference type="AlphaFoldDB" id="A0A7X6IBR9"/>
<dbReference type="Gene3D" id="3.40.30.10">
    <property type="entry name" value="Glutaredoxin"/>
    <property type="match status" value="1"/>
</dbReference>
<dbReference type="PANTHER" id="PTHR42852">
    <property type="entry name" value="THIOL:DISULFIDE INTERCHANGE PROTEIN DSBE"/>
    <property type="match status" value="1"/>
</dbReference>
<dbReference type="PROSITE" id="PS51352">
    <property type="entry name" value="THIOREDOXIN_2"/>
    <property type="match status" value="1"/>
</dbReference>
<dbReference type="CDD" id="cd02966">
    <property type="entry name" value="TlpA_like_family"/>
    <property type="match status" value="1"/>
</dbReference>
<dbReference type="GO" id="GO:0016491">
    <property type="term" value="F:oxidoreductase activity"/>
    <property type="evidence" value="ECO:0007669"/>
    <property type="project" value="InterPro"/>
</dbReference>
<feature type="domain" description="Thioredoxin" evidence="2">
    <location>
        <begin position="25"/>
        <end position="164"/>
    </location>
</feature>
<dbReference type="RefSeq" id="WP_168060752.1">
    <property type="nucleotide sequence ID" value="NZ_VTOW01000002.1"/>
</dbReference>
<dbReference type="InterPro" id="IPR036249">
    <property type="entry name" value="Thioredoxin-like_sf"/>
</dbReference>
<proteinExistence type="predicted"/>
<feature type="chain" id="PRO_5031285355" evidence="1">
    <location>
        <begin position="28"/>
        <end position="166"/>
    </location>
</feature>
<evidence type="ECO:0000313" key="4">
    <source>
        <dbReference type="Proteomes" id="UP000534783"/>
    </source>
</evidence>
<feature type="signal peptide" evidence="1">
    <location>
        <begin position="1"/>
        <end position="27"/>
    </location>
</feature>
<evidence type="ECO:0000313" key="3">
    <source>
        <dbReference type="EMBL" id="NKE71796.1"/>
    </source>
</evidence>
<dbReference type="Proteomes" id="UP000534783">
    <property type="component" value="Unassembled WGS sequence"/>
</dbReference>
<reference evidence="3 4" key="1">
    <citation type="journal article" date="2020" name="Nature">
        <title>Bacterial chemolithoautotrophy via manganese oxidation.</title>
        <authorList>
            <person name="Yu H."/>
            <person name="Leadbetter J.R."/>
        </authorList>
    </citation>
    <scope>NUCLEOTIDE SEQUENCE [LARGE SCALE GENOMIC DNA]</scope>
    <source>
        <strain evidence="3 4">Mn-1</strain>
    </source>
</reference>
<gene>
    <name evidence="3" type="ORF">MNODULE_13695</name>
</gene>
<organism evidence="3 4">
    <name type="scientific">Candidatus Manganitrophus noduliformans</name>
    <dbReference type="NCBI Taxonomy" id="2606439"/>
    <lineage>
        <taxon>Bacteria</taxon>
        <taxon>Pseudomonadati</taxon>
        <taxon>Nitrospirota</taxon>
        <taxon>Nitrospiria</taxon>
        <taxon>Candidatus Troglogloeales</taxon>
        <taxon>Candidatus Manganitrophaceae</taxon>
        <taxon>Candidatus Manganitrophus</taxon>
    </lineage>
</organism>
<evidence type="ECO:0000259" key="2">
    <source>
        <dbReference type="PROSITE" id="PS51352"/>
    </source>
</evidence>